<evidence type="ECO:0008006" key="3">
    <source>
        <dbReference type="Google" id="ProtNLM"/>
    </source>
</evidence>
<evidence type="ECO:0000313" key="2">
    <source>
        <dbReference type="Proteomes" id="UP000023104"/>
    </source>
</evidence>
<keyword evidence="2" id="KW-1185">Reference proteome</keyword>
<reference evidence="1 2" key="1">
    <citation type="submission" date="2014-02" db="EMBL/GenBank/DDBJ databases">
        <title>Whole Genome Sequencing Of Bordetella Holmesii, An Emerging Opportunistic Infection Of Humans.</title>
        <authorList>
            <person name="Tettelin H."/>
            <person name="Hooven T.A."/>
            <person name="Hine E."/>
            <person name="Su Q."/>
            <person name="Huard R.C."/>
            <person name="Della-Latta P."/>
            <person name="Daugherty S.C."/>
            <person name="Agrawal S."/>
            <person name="Sengamalay N."/>
            <person name="Tallon L.J."/>
            <person name="Sadzewicz L."/>
            <person name="Whittier S."/>
            <person name="Fraser C.M."/>
            <person name="Ratner A.J."/>
        </authorList>
    </citation>
    <scope>NUCLEOTIDE SEQUENCE [LARGE SCALE GENOMIC DNA]</scope>
    <source>
        <strain evidence="1 2">1058</strain>
    </source>
</reference>
<comment type="caution">
    <text evidence="1">The sequence shown here is derived from an EMBL/GenBank/DDBJ whole genome shotgun (WGS) entry which is preliminary data.</text>
</comment>
<sequence length="67" mass="7692">MHGLQAVSHIRKRPPDDYAHRVIEVTAAHLFFQRYRKRLLGKGIHIYSDRIVCKEEPGPGKRGTRAG</sequence>
<proteinExistence type="predicted"/>
<evidence type="ECO:0000313" key="1">
    <source>
        <dbReference type="EMBL" id="EXX93174.1"/>
    </source>
</evidence>
<dbReference type="Proteomes" id="UP000023104">
    <property type="component" value="Unassembled WGS sequence"/>
</dbReference>
<dbReference type="EMBL" id="JDTF01000004">
    <property type="protein sequence ID" value="EXX93174.1"/>
    <property type="molecule type" value="Genomic_DNA"/>
</dbReference>
<gene>
    <name evidence="1" type="ORF">D559_0561</name>
</gene>
<accession>A0ABN0RVF1</accession>
<name>A0ABN0RVF1_9BORD</name>
<organism evidence="1 2">
    <name type="scientific">Bordetella holmesii 1058</name>
    <dbReference type="NCBI Taxonomy" id="1247648"/>
    <lineage>
        <taxon>Bacteria</taxon>
        <taxon>Pseudomonadati</taxon>
        <taxon>Pseudomonadota</taxon>
        <taxon>Betaproteobacteria</taxon>
        <taxon>Burkholderiales</taxon>
        <taxon>Alcaligenaceae</taxon>
        <taxon>Bordetella</taxon>
    </lineage>
</organism>
<protein>
    <recommendedName>
        <fullName evidence="3">N-acetyltransferase YedL</fullName>
    </recommendedName>
</protein>